<gene>
    <name evidence="1" type="ORF">BN12_10072</name>
</gene>
<organism evidence="1 2">
    <name type="scientific">Nostocoides japonicum T1-X7</name>
    <dbReference type="NCBI Taxonomy" id="1194083"/>
    <lineage>
        <taxon>Bacteria</taxon>
        <taxon>Bacillati</taxon>
        <taxon>Actinomycetota</taxon>
        <taxon>Actinomycetes</taxon>
        <taxon>Micrococcales</taxon>
        <taxon>Intrasporangiaceae</taxon>
        <taxon>Nostocoides</taxon>
    </lineage>
</organism>
<evidence type="ECO:0000313" key="2">
    <source>
        <dbReference type="Proteomes" id="UP000035721"/>
    </source>
</evidence>
<dbReference type="AlphaFoldDB" id="A0A077LVA0"/>
<sequence>MALDQIRGVAPQVRHDIAEHVALWFDRKRDQAVIWVQRAGGHDIVLDDLDFVGELLTDAAKGPSSRTHP</sequence>
<comment type="caution">
    <text evidence="1">The sequence shown here is derived from an EMBL/GenBank/DDBJ whole genome shotgun (WGS) entry which is preliminary data.</text>
</comment>
<name>A0A077LVA0_9MICO</name>
<dbReference type="STRING" id="1194083.BN12_10072"/>
<dbReference type="RefSeq" id="WP_200901106.1">
    <property type="nucleotide sequence ID" value="NZ_HF570958.1"/>
</dbReference>
<proteinExistence type="predicted"/>
<dbReference type="EMBL" id="CAJB01000001">
    <property type="protein sequence ID" value="CCH75925.1"/>
    <property type="molecule type" value="Genomic_DNA"/>
</dbReference>
<keyword evidence="2" id="KW-1185">Reference proteome</keyword>
<dbReference type="Proteomes" id="UP000035721">
    <property type="component" value="Unassembled WGS sequence"/>
</dbReference>
<accession>A0A077LVA0</accession>
<evidence type="ECO:0000313" key="1">
    <source>
        <dbReference type="EMBL" id="CCH75925.1"/>
    </source>
</evidence>
<protein>
    <submittedName>
        <fullName evidence="1">Uncharacterized protein</fullName>
    </submittedName>
</protein>
<reference evidence="1 2" key="1">
    <citation type="journal article" date="2013" name="ISME J.">
        <title>A metabolic model for members of the genus Tetrasphaera involved in enhanced biological phosphorus removal.</title>
        <authorList>
            <person name="Kristiansen R."/>
            <person name="Nguyen H.T.T."/>
            <person name="Saunders A.M."/>
            <person name="Nielsen J.L."/>
            <person name="Wimmer R."/>
            <person name="Le V.Q."/>
            <person name="McIlroy S.J."/>
            <person name="Petrovski S."/>
            <person name="Seviour R.J."/>
            <person name="Calteau A."/>
            <person name="Nielsen K.L."/>
            <person name="Nielsen P.H."/>
        </authorList>
    </citation>
    <scope>NUCLEOTIDE SEQUENCE [LARGE SCALE GENOMIC DNA]</scope>
    <source>
        <strain evidence="1 2">T1-X7</strain>
    </source>
</reference>